<feature type="domain" description="ABC transporter" evidence="11">
    <location>
        <begin position="5"/>
        <end position="242"/>
    </location>
</feature>
<keyword evidence="9" id="KW-1278">Translocase</keyword>
<keyword evidence="7" id="KW-0547">Nucleotide-binding</keyword>
<evidence type="ECO:0000256" key="3">
    <source>
        <dbReference type="ARBA" id="ARBA00022448"/>
    </source>
</evidence>
<evidence type="ECO:0000256" key="9">
    <source>
        <dbReference type="ARBA" id="ARBA00022967"/>
    </source>
</evidence>
<evidence type="ECO:0000259" key="11">
    <source>
        <dbReference type="PROSITE" id="PS50893"/>
    </source>
</evidence>
<dbReference type="FunFam" id="3.40.50.300:FF:000126">
    <property type="entry name" value="Galactose/methyl galactoside import ATP-binding protein MglA"/>
    <property type="match status" value="1"/>
</dbReference>
<dbReference type="InterPro" id="IPR050107">
    <property type="entry name" value="ABC_carbohydrate_import_ATPase"/>
</dbReference>
<dbReference type="SUPFAM" id="SSF52540">
    <property type="entry name" value="P-loop containing nucleoside triphosphate hydrolases"/>
    <property type="match status" value="2"/>
</dbReference>
<evidence type="ECO:0000256" key="2">
    <source>
        <dbReference type="ARBA" id="ARBA00004533"/>
    </source>
</evidence>
<dbReference type="Proteomes" id="UP000186795">
    <property type="component" value="Unassembled WGS sequence"/>
</dbReference>
<evidence type="ECO:0000256" key="10">
    <source>
        <dbReference type="ARBA" id="ARBA00023136"/>
    </source>
</evidence>
<evidence type="ECO:0000256" key="6">
    <source>
        <dbReference type="ARBA" id="ARBA00022737"/>
    </source>
</evidence>
<keyword evidence="13" id="KW-1185">Reference proteome</keyword>
<reference evidence="13" key="1">
    <citation type="submission" date="2017-01" db="EMBL/GenBank/DDBJ databases">
        <authorList>
            <person name="Varghese N."/>
            <person name="Submissions S."/>
        </authorList>
    </citation>
    <scope>NUCLEOTIDE SEQUENCE [LARGE SCALE GENOMIC DNA]</scope>
    <source>
        <strain evidence="13">DSM 45196</strain>
    </source>
</reference>
<keyword evidence="10" id="KW-0472">Membrane</keyword>
<comment type="subcellular location">
    <subcellularLocation>
        <location evidence="2">Cell inner membrane</location>
    </subcellularLocation>
    <subcellularLocation>
        <location evidence="1">Cell membrane</location>
        <topology evidence="1">Peripheral membrane protein</topology>
    </subcellularLocation>
</comment>
<keyword evidence="3" id="KW-0813">Transport</keyword>
<proteinExistence type="predicted"/>
<dbReference type="Pfam" id="PF00005">
    <property type="entry name" value="ABC_tran"/>
    <property type="match status" value="2"/>
</dbReference>
<dbReference type="PANTHER" id="PTHR43790:SF3">
    <property type="entry name" value="D-ALLOSE IMPORT ATP-BINDING PROTEIN ALSA-RELATED"/>
    <property type="match status" value="1"/>
</dbReference>
<dbReference type="GO" id="GO:0016887">
    <property type="term" value="F:ATP hydrolysis activity"/>
    <property type="evidence" value="ECO:0007669"/>
    <property type="project" value="InterPro"/>
</dbReference>
<dbReference type="GO" id="GO:0005886">
    <property type="term" value="C:plasma membrane"/>
    <property type="evidence" value="ECO:0007669"/>
    <property type="project" value="UniProtKB-SubCell"/>
</dbReference>
<evidence type="ECO:0000256" key="4">
    <source>
        <dbReference type="ARBA" id="ARBA00022475"/>
    </source>
</evidence>
<accession>A0A1N7IMB0</accession>
<dbReference type="PROSITE" id="PS00211">
    <property type="entry name" value="ABC_TRANSPORTER_1"/>
    <property type="match status" value="1"/>
</dbReference>
<dbReference type="AlphaFoldDB" id="A0A1N7IMB0"/>
<protein>
    <submittedName>
        <fullName evidence="12">Monosaccharide ABC transporter ATP-binding protein, CUT2 family</fullName>
    </submittedName>
</protein>
<dbReference type="InterPro" id="IPR017871">
    <property type="entry name" value="ABC_transporter-like_CS"/>
</dbReference>
<dbReference type="EMBL" id="FTOD01000001">
    <property type="protein sequence ID" value="SIS38215.1"/>
    <property type="molecule type" value="Genomic_DNA"/>
</dbReference>
<evidence type="ECO:0000256" key="1">
    <source>
        <dbReference type="ARBA" id="ARBA00004202"/>
    </source>
</evidence>
<sequence length="497" mass="55657">MKKILKMRGICKSFPGVKALDDVQMDVQSGEVHVLLGENGAGKSTLMKILAGVYRADRGTIEIDGRQVQIRNTKEAKQHRVGIIFQEFNLIPHLTVAENIFLGREPRVLRGMVNIKRLIGDAERVLREMNLHHISPRTLVQDLGVAEQQMVEIAKALSTQSRILILDEPTAALTEQEIETLFDKVRDLKAKGVGVIYISHRFEEFPHIADRVTVMRDGCTVSTLNYSETSDEELIRLMVGRNLQNQWRAQGTPSDGKELLRVTNLSTRSRLREVSLHLNSGEILGIAGLMGSGRTELARAIFGADSISGGDIFIRDKKVVIRSPKQAIDHGICYLSEDRKKNGLALNLSVRENITMADMKAISYKSVINRREESAKVQSYIEQLKIKTPSAEQKVKYLSGGNQQKVVIAKWLHSKSQIFIFDEPTRGIDVGAKTEVYELIRQLARRGKAVMVISSEMPELLGLSDRILVMNEGRLTGTLTREQATQEKIMHYATLGI</sequence>
<keyword evidence="6" id="KW-0677">Repeat</keyword>
<keyword evidence="5" id="KW-0762">Sugar transport</keyword>
<keyword evidence="8 12" id="KW-0067">ATP-binding</keyword>
<keyword evidence="4" id="KW-1003">Cell membrane</keyword>
<evidence type="ECO:0000256" key="8">
    <source>
        <dbReference type="ARBA" id="ARBA00022840"/>
    </source>
</evidence>
<dbReference type="GO" id="GO:0015749">
    <property type="term" value="P:monosaccharide transmembrane transport"/>
    <property type="evidence" value="ECO:0007669"/>
    <property type="project" value="UniProtKB-ARBA"/>
</dbReference>
<dbReference type="InterPro" id="IPR027417">
    <property type="entry name" value="P-loop_NTPase"/>
</dbReference>
<dbReference type="PROSITE" id="PS50893">
    <property type="entry name" value="ABC_TRANSPORTER_2"/>
    <property type="match status" value="2"/>
</dbReference>
<dbReference type="GO" id="GO:0005524">
    <property type="term" value="F:ATP binding"/>
    <property type="evidence" value="ECO:0007669"/>
    <property type="project" value="UniProtKB-KW"/>
</dbReference>
<name>A0A1N7IMB0_9BACL</name>
<dbReference type="InterPro" id="IPR003439">
    <property type="entry name" value="ABC_transporter-like_ATP-bd"/>
</dbReference>
<dbReference type="InterPro" id="IPR003593">
    <property type="entry name" value="AAA+_ATPase"/>
</dbReference>
<dbReference type="PANTHER" id="PTHR43790">
    <property type="entry name" value="CARBOHYDRATE TRANSPORT ATP-BINDING PROTEIN MG119-RELATED"/>
    <property type="match status" value="1"/>
</dbReference>
<dbReference type="Gene3D" id="3.40.50.300">
    <property type="entry name" value="P-loop containing nucleotide triphosphate hydrolases"/>
    <property type="match status" value="2"/>
</dbReference>
<evidence type="ECO:0000256" key="7">
    <source>
        <dbReference type="ARBA" id="ARBA00022741"/>
    </source>
</evidence>
<dbReference type="CDD" id="cd03216">
    <property type="entry name" value="ABC_Carb_Monos_I"/>
    <property type="match status" value="1"/>
</dbReference>
<dbReference type="SMART" id="SM00382">
    <property type="entry name" value="AAA"/>
    <property type="match status" value="2"/>
</dbReference>
<evidence type="ECO:0000313" key="13">
    <source>
        <dbReference type="Proteomes" id="UP000186795"/>
    </source>
</evidence>
<organism evidence="12 13">
    <name type="scientific">Kroppenstedtia eburnea</name>
    <dbReference type="NCBI Taxonomy" id="714067"/>
    <lineage>
        <taxon>Bacteria</taxon>
        <taxon>Bacillati</taxon>
        <taxon>Bacillota</taxon>
        <taxon>Bacilli</taxon>
        <taxon>Bacillales</taxon>
        <taxon>Thermoactinomycetaceae</taxon>
        <taxon>Kroppenstedtia</taxon>
    </lineage>
</organism>
<feature type="domain" description="ABC transporter" evidence="11">
    <location>
        <begin position="254"/>
        <end position="497"/>
    </location>
</feature>
<dbReference type="CDD" id="cd03215">
    <property type="entry name" value="ABC_Carb_Monos_II"/>
    <property type="match status" value="1"/>
</dbReference>
<gene>
    <name evidence="12" type="ORF">SAMN05421790_101104</name>
</gene>
<evidence type="ECO:0000256" key="5">
    <source>
        <dbReference type="ARBA" id="ARBA00022597"/>
    </source>
</evidence>
<evidence type="ECO:0000313" key="12">
    <source>
        <dbReference type="EMBL" id="SIS38215.1"/>
    </source>
</evidence>
<dbReference type="FunFam" id="3.40.50.300:FF:000127">
    <property type="entry name" value="Ribose import ATP-binding protein RbsA"/>
    <property type="match status" value="1"/>
</dbReference>